<evidence type="ECO:0000313" key="3">
    <source>
        <dbReference type="Proteomes" id="UP000015241"/>
    </source>
</evidence>
<gene>
    <name evidence="2" type="ORF">FOMPIDRAFT_115620</name>
</gene>
<proteinExistence type="predicted"/>
<protein>
    <submittedName>
        <fullName evidence="2">Uncharacterized protein</fullName>
    </submittedName>
</protein>
<organism evidence="2 3">
    <name type="scientific">Fomitopsis schrenkii</name>
    <name type="common">Brown rot fungus</name>
    <dbReference type="NCBI Taxonomy" id="2126942"/>
    <lineage>
        <taxon>Eukaryota</taxon>
        <taxon>Fungi</taxon>
        <taxon>Dikarya</taxon>
        <taxon>Basidiomycota</taxon>
        <taxon>Agaricomycotina</taxon>
        <taxon>Agaricomycetes</taxon>
        <taxon>Polyporales</taxon>
        <taxon>Fomitopsis</taxon>
    </lineage>
</organism>
<feature type="compositionally biased region" description="Basic and acidic residues" evidence="1">
    <location>
        <begin position="180"/>
        <end position="192"/>
    </location>
</feature>
<dbReference type="Proteomes" id="UP000015241">
    <property type="component" value="Unassembled WGS sequence"/>
</dbReference>
<sequence>MIRANPPCPAFNGASNARVHALAALGSLGLTALRALPAHTTGGANWGDHAWVWLGASRSGRLVRSLLSRVMQINEPTRLRAMGCVLLPPRRHAGRSPECSVSGIPGSHPKGAGPPPHSHPTEESPTACNDAMRRAGKVDAFAELTAYPRRRTYRGGSFPVRGWARPAASNETPSACGRVDACKGRRRPEGREPLAVTSGSQAVDVLGRCGSPPAGGGVAPSSTELDGRLLCGRGNPDDTAQPLRYQTKRHRDPRSHQQALPLGALPSVSANDERATIRAQRTRLGRSRGSETPASIPVELFDVALRSGSPTWPRLSASTQSRRARNSPWSPGFIAVRPVVSCGGNHERARLARYREGTHRTVHSPLEEQADGTTNGSFDFVAYELGFEGSAHNPTALRESIAGMSIASNCELYYETPVPPPFIAVNFWHTLALRDGYKLKLKSRPTRFASSSRDAPYMNVPPYHTEGASLASSGWYCSRACPHASL</sequence>
<feature type="region of interest" description="Disordered" evidence="1">
    <location>
        <begin position="166"/>
        <end position="195"/>
    </location>
</feature>
<keyword evidence="3" id="KW-1185">Reference proteome</keyword>
<evidence type="ECO:0000256" key="1">
    <source>
        <dbReference type="SAM" id="MobiDB-lite"/>
    </source>
</evidence>
<dbReference type="HOGENOM" id="CLU_561438_0_0_1"/>
<accession>S8E1B7</accession>
<dbReference type="InParanoid" id="S8E1B7"/>
<feature type="region of interest" description="Disordered" evidence="1">
    <location>
        <begin position="95"/>
        <end position="127"/>
    </location>
</feature>
<evidence type="ECO:0000313" key="2">
    <source>
        <dbReference type="EMBL" id="EPS98577.1"/>
    </source>
</evidence>
<reference evidence="2 3" key="1">
    <citation type="journal article" date="2012" name="Science">
        <title>The Paleozoic origin of enzymatic lignin decomposition reconstructed from 31 fungal genomes.</title>
        <authorList>
            <person name="Floudas D."/>
            <person name="Binder M."/>
            <person name="Riley R."/>
            <person name="Barry K."/>
            <person name="Blanchette R.A."/>
            <person name="Henrissat B."/>
            <person name="Martinez A.T."/>
            <person name="Otillar R."/>
            <person name="Spatafora J.W."/>
            <person name="Yadav J.S."/>
            <person name="Aerts A."/>
            <person name="Benoit I."/>
            <person name="Boyd A."/>
            <person name="Carlson A."/>
            <person name="Copeland A."/>
            <person name="Coutinho P.M."/>
            <person name="de Vries R.P."/>
            <person name="Ferreira P."/>
            <person name="Findley K."/>
            <person name="Foster B."/>
            <person name="Gaskell J."/>
            <person name="Glotzer D."/>
            <person name="Gorecki P."/>
            <person name="Heitman J."/>
            <person name="Hesse C."/>
            <person name="Hori C."/>
            <person name="Igarashi K."/>
            <person name="Jurgens J.A."/>
            <person name="Kallen N."/>
            <person name="Kersten P."/>
            <person name="Kohler A."/>
            <person name="Kuees U."/>
            <person name="Kumar T.K.A."/>
            <person name="Kuo A."/>
            <person name="LaButti K."/>
            <person name="Larrondo L.F."/>
            <person name="Lindquist E."/>
            <person name="Ling A."/>
            <person name="Lombard V."/>
            <person name="Lucas S."/>
            <person name="Lundell T."/>
            <person name="Martin R."/>
            <person name="McLaughlin D.J."/>
            <person name="Morgenstern I."/>
            <person name="Morin E."/>
            <person name="Murat C."/>
            <person name="Nagy L.G."/>
            <person name="Nolan M."/>
            <person name="Ohm R.A."/>
            <person name="Patyshakuliyeva A."/>
            <person name="Rokas A."/>
            <person name="Ruiz-Duenas F.J."/>
            <person name="Sabat G."/>
            <person name="Salamov A."/>
            <person name="Samejima M."/>
            <person name="Schmutz J."/>
            <person name="Slot J.C."/>
            <person name="St John F."/>
            <person name="Stenlid J."/>
            <person name="Sun H."/>
            <person name="Sun S."/>
            <person name="Syed K."/>
            <person name="Tsang A."/>
            <person name="Wiebenga A."/>
            <person name="Young D."/>
            <person name="Pisabarro A."/>
            <person name="Eastwood D.C."/>
            <person name="Martin F."/>
            <person name="Cullen D."/>
            <person name="Grigoriev I.V."/>
            <person name="Hibbett D.S."/>
        </authorList>
    </citation>
    <scope>NUCLEOTIDE SEQUENCE</scope>
    <source>
        <strain evidence="3">FP-58527</strain>
    </source>
</reference>
<dbReference type="EMBL" id="KE504164">
    <property type="protein sequence ID" value="EPS98577.1"/>
    <property type="molecule type" value="Genomic_DNA"/>
</dbReference>
<name>S8E1B7_FOMSC</name>
<feature type="region of interest" description="Disordered" evidence="1">
    <location>
        <begin position="231"/>
        <end position="274"/>
    </location>
</feature>
<dbReference type="AlphaFoldDB" id="S8E1B7"/>